<organism evidence="1 2">
    <name type="scientific">Chitinophaga filiformis</name>
    <name type="common">Myxococcus filiformis</name>
    <name type="synonym">Flexibacter filiformis</name>
    <dbReference type="NCBI Taxonomy" id="104663"/>
    <lineage>
        <taxon>Bacteria</taxon>
        <taxon>Pseudomonadati</taxon>
        <taxon>Bacteroidota</taxon>
        <taxon>Chitinophagia</taxon>
        <taxon>Chitinophagales</taxon>
        <taxon>Chitinophagaceae</taxon>
        <taxon>Chitinophaga</taxon>
    </lineage>
</organism>
<gene>
    <name evidence="1" type="ORF">MYF79_17495</name>
</gene>
<proteinExistence type="predicted"/>
<dbReference type="RefSeq" id="WP_247808943.1">
    <property type="nucleotide sequence ID" value="NZ_CP095855.1"/>
</dbReference>
<evidence type="ECO:0000313" key="1">
    <source>
        <dbReference type="EMBL" id="UPK66733.1"/>
    </source>
</evidence>
<sequence length="150" mass="17277">MKNTFIVLSFTALLCFGCKQSGINKKNVDPFYSQDNVFDRLNIPLIKPYKLIKVDDTEWRLELQTTSLLTLSIHNVQGVDTAKGRIFIYSKGGTEVKNVQYNELWFVITPDSLLEQSFESHEAFKDALKKANISKANLRNPDIFYKEVHK</sequence>
<evidence type="ECO:0000313" key="2">
    <source>
        <dbReference type="Proteomes" id="UP000830198"/>
    </source>
</evidence>
<reference evidence="1 2" key="1">
    <citation type="submission" date="2022-04" db="EMBL/GenBank/DDBJ databases">
        <title>The arsenic-methylating capacity of Chitinophaga filiformis YT5 during chitin decomposition.</title>
        <authorList>
            <person name="Chen G."/>
            <person name="Liang Y."/>
        </authorList>
    </citation>
    <scope>NUCLEOTIDE SEQUENCE [LARGE SCALE GENOMIC DNA]</scope>
    <source>
        <strain evidence="1 2">YT5</strain>
    </source>
</reference>
<protein>
    <submittedName>
        <fullName evidence="1">Uncharacterized protein</fullName>
    </submittedName>
</protein>
<keyword evidence="2" id="KW-1185">Reference proteome</keyword>
<name>A0ABY4HTE6_CHIFI</name>
<dbReference type="EMBL" id="CP095855">
    <property type="protein sequence ID" value="UPK66733.1"/>
    <property type="molecule type" value="Genomic_DNA"/>
</dbReference>
<accession>A0ABY4HTE6</accession>
<dbReference type="Proteomes" id="UP000830198">
    <property type="component" value="Chromosome"/>
</dbReference>